<evidence type="ECO:0000313" key="3">
    <source>
        <dbReference type="RefSeq" id="XP_056685370.1"/>
    </source>
</evidence>
<accession>A0ABM3QPS5</accession>
<dbReference type="GeneID" id="110786018"/>
<protein>
    <submittedName>
        <fullName evidence="3">Uncharacterized protein</fullName>
    </submittedName>
</protein>
<evidence type="ECO:0000313" key="2">
    <source>
        <dbReference type="Proteomes" id="UP000813463"/>
    </source>
</evidence>
<dbReference type="Proteomes" id="UP000813463">
    <property type="component" value="Chromosome 5"/>
</dbReference>
<keyword evidence="1" id="KW-1133">Transmembrane helix</keyword>
<keyword evidence="2" id="KW-1185">Reference proteome</keyword>
<gene>
    <name evidence="3" type="primary">LOC110786018</name>
</gene>
<reference evidence="2" key="1">
    <citation type="journal article" date="2021" name="Nat. Commun.">
        <title>Genomic analyses provide insights into spinach domestication and the genetic basis of agronomic traits.</title>
        <authorList>
            <person name="Cai X."/>
            <person name="Sun X."/>
            <person name="Xu C."/>
            <person name="Sun H."/>
            <person name="Wang X."/>
            <person name="Ge C."/>
            <person name="Zhang Z."/>
            <person name="Wang Q."/>
            <person name="Fei Z."/>
            <person name="Jiao C."/>
            <person name="Wang Q."/>
        </authorList>
    </citation>
    <scope>NUCLEOTIDE SEQUENCE [LARGE SCALE GENOMIC DNA]</scope>
    <source>
        <strain evidence="2">cv. Varoflay</strain>
    </source>
</reference>
<keyword evidence="1" id="KW-0812">Transmembrane</keyword>
<evidence type="ECO:0000256" key="1">
    <source>
        <dbReference type="SAM" id="Phobius"/>
    </source>
</evidence>
<reference evidence="3" key="2">
    <citation type="submission" date="2025-08" db="UniProtKB">
        <authorList>
            <consortium name="RefSeq"/>
        </authorList>
    </citation>
    <scope>IDENTIFICATION</scope>
    <source>
        <tissue evidence="3">Leaf</tissue>
    </source>
</reference>
<organism evidence="2 3">
    <name type="scientific">Spinacia oleracea</name>
    <name type="common">Spinach</name>
    <dbReference type="NCBI Taxonomy" id="3562"/>
    <lineage>
        <taxon>Eukaryota</taxon>
        <taxon>Viridiplantae</taxon>
        <taxon>Streptophyta</taxon>
        <taxon>Embryophyta</taxon>
        <taxon>Tracheophyta</taxon>
        <taxon>Spermatophyta</taxon>
        <taxon>Magnoliopsida</taxon>
        <taxon>eudicotyledons</taxon>
        <taxon>Gunneridae</taxon>
        <taxon>Pentapetalae</taxon>
        <taxon>Caryophyllales</taxon>
        <taxon>Chenopodiaceae</taxon>
        <taxon>Chenopodioideae</taxon>
        <taxon>Anserineae</taxon>
        <taxon>Spinacia</taxon>
    </lineage>
</organism>
<sequence>MLDFGYYYSSPDLLYVGIAIDVCELVVNGRRKEGERKIWEGQGRRKVVRRESEEGGLPWKSLSLLPEASVGRNCLNLRVLNFRCSCVGLLEEAEIVDYLDCWKNGFRRSCAVNSNRLTVHVKKFHGVAENPTETIVRNLKEYMEKKGLPKGLALGSCNVLETAGLGAVAPLPQTLPSAINRNDSELPNSGTVIWVCRDRIIQEEFNSLSLSKLQKYLTDEEYSLSPRQFCSGFLLGNMLFVPATIWLLGFISCCEM</sequence>
<proteinExistence type="predicted"/>
<feature type="transmembrane region" description="Helical" evidence="1">
    <location>
        <begin position="233"/>
        <end position="254"/>
    </location>
</feature>
<dbReference type="RefSeq" id="XP_056685370.1">
    <property type="nucleotide sequence ID" value="XM_056829392.1"/>
</dbReference>
<name>A0ABM3QPS5_SPIOL</name>
<keyword evidence="1" id="KW-0472">Membrane</keyword>